<dbReference type="InterPro" id="IPR003599">
    <property type="entry name" value="Ig_sub"/>
</dbReference>
<dbReference type="AlphaFoldDB" id="A0AAD7ZJZ0"/>
<dbReference type="Pfam" id="PF13927">
    <property type="entry name" value="Ig_3"/>
    <property type="match status" value="4"/>
</dbReference>
<dbReference type="Proteomes" id="UP001233999">
    <property type="component" value="Unassembled WGS sequence"/>
</dbReference>
<feature type="domain" description="Ig-like" evidence="8">
    <location>
        <begin position="290"/>
        <end position="398"/>
    </location>
</feature>
<evidence type="ECO:0000256" key="1">
    <source>
        <dbReference type="ARBA" id="ARBA00004479"/>
    </source>
</evidence>
<dbReference type="Gene3D" id="2.60.40.10">
    <property type="entry name" value="Immunoglobulins"/>
    <property type="match status" value="6"/>
</dbReference>
<dbReference type="PROSITE" id="PS50853">
    <property type="entry name" value="FN3"/>
    <property type="match status" value="1"/>
</dbReference>
<feature type="domain" description="Ig-like" evidence="8">
    <location>
        <begin position="193"/>
        <end position="283"/>
    </location>
</feature>
<evidence type="ECO:0000259" key="8">
    <source>
        <dbReference type="PROSITE" id="PS50835"/>
    </source>
</evidence>
<protein>
    <recommendedName>
        <fullName evidence="12">Echinoid</fullName>
    </recommendedName>
</protein>
<dbReference type="SMART" id="SM00060">
    <property type="entry name" value="FN3"/>
    <property type="match status" value="1"/>
</dbReference>
<dbReference type="InterPro" id="IPR013783">
    <property type="entry name" value="Ig-like_fold"/>
</dbReference>
<evidence type="ECO:0000256" key="4">
    <source>
        <dbReference type="ARBA" id="ARBA00023180"/>
    </source>
</evidence>
<proteinExistence type="predicted"/>
<evidence type="ECO:0000259" key="9">
    <source>
        <dbReference type="PROSITE" id="PS50853"/>
    </source>
</evidence>
<comment type="subcellular location">
    <subcellularLocation>
        <location evidence="1">Membrane</location>
        <topology evidence="1">Single-pass type I membrane protein</topology>
    </subcellularLocation>
</comment>
<keyword evidence="5" id="KW-0393">Immunoglobulin domain</keyword>
<evidence type="ECO:0000256" key="2">
    <source>
        <dbReference type="ARBA" id="ARBA00023136"/>
    </source>
</evidence>
<dbReference type="InterPro" id="IPR007110">
    <property type="entry name" value="Ig-like_dom"/>
</dbReference>
<keyword evidence="11" id="KW-1185">Reference proteome</keyword>
<dbReference type="SUPFAM" id="SSF49265">
    <property type="entry name" value="Fibronectin type III"/>
    <property type="match status" value="1"/>
</dbReference>
<dbReference type="CDD" id="cd00063">
    <property type="entry name" value="FN3"/>
    <property type="match status" value="1"/>
</dbReference>
<keyword evidence="7" id="KW-0812">Transmembrane</keyword>
<dbReference type="InterPro" id="IPR003961">
    <property type="entry name" value="FN3_dom"/>
</dbReference>
<feature type="domain" description="Ig-like" evidence="8">
    <location>
        <begin position="403"/>
        <end position="500"/>
    </location>
</feature>
<evidence type="ECO:0000256" key="5">
    <source>
        <dbReference type="ARBA" id="ARBA00023319"/>
    </source>
</evidence>
<dbReference type="Pfam" id="PF00041">
    <property type="entry name" value="fn3"/>
    <property type="match status" value="1"/>
</dbReference>
<feature type="domain" description="Ig-like" evidence="8">
    <location>
        <begin position="92"/>
        <end position="178"/>
    </location>
</feature>
<keyword evidence="2 7" id="KW-0472">Membrane</keyword>
<dbReference type="PROSITE" id="PS50835">
    <property type="entry name" value="IG_LIKE"/>
    <property type="match status" value="5"/>
</dbReference>
<dbReference type="GO" id="GO:0005886">
    <property type="term" value="C:plasma membrane"/>
    <property type="evidence" value="ECO:0007669"/>
    <property type="project" value="TreeGrafter"/>
</dbReference>
<evidence type="ECO:0000256" key="7">
    <source>
        <dbReference type="SAM" id="Phobius"/>
    </source>
</evidence>
<feature type="domain" description="Ig-like" evidence="8">
    <location>
        <begin position="7"/>
        <end position="75"/>
    </location>
</feature>
<evidence type="ECO:0000256" key="3">
    <source>
        <dbReference type="ARBA" id="ARBA00023157"/>
    </source>
</evidence>
<reference evidence="10" key="1">
    <citation type="journal article" date="2023" name="IScience">
        <title>Live-bearing cockroach genome reveals convergent evolutionary mechanisms linked to viviparity in insects and beyond.</title>
        <authorList>
            <person name="Fouks B."/>
            <person name="Harrison M.C."/>
            <person name="Mikhailova A.A."/>
            <person name="Marchal E."/>
            <person name="English S."/>
            <person name="Carruthers M."/>
            <person name="Jennings E.C."/>
            <person name="Chiamaka E.L."/>
            <person name="Frigard R.A."/>
            <person name="Pippel M."/>
            <person name="Attardo G.M."/>
            <person name="Benoit J.B."/>
            <person name="Bornberg-Bauer E."/>
            <person name="Tobe S.S."/>
        </authorList>
    </citation>
    <scope>NUCLEOTIDE SEQUENCE</scope>
    <source>
        <strain evidence="10">Stay&amp;Tobe</strain>
    </source>
</reference>
<feature type="transmembrane region" description="Helical" evidence="7">
    <location>
        <begin position="760"/>
        <end position="780"/>
    </location>
</feature>
<gene>
    <name evidence="10" type="ORF">L9F63_003486</name>
</gene>
<evidence type="ECO:0000256" key="6">
    <source>
        <dbReference type="SAM" id="MobiDB-lite"/>
    </source>
</evidence>
<keyword evidence="4" id="KW-0325">Glycoprotein</keyword>
<comment type="caution">
    <text evidence="10">The sequence shown here is derived from an EMBL/GenBank/DDBJ whole genome shotgun (WGS) entry which is preliminary data.</text>
</comment>
<dbReference type="PANTHER" id="PTHR11640">
    <property type="entry name" value="NEPHRIN"/>
    <property type="match status" value="1"/>
</dbReference>
<dbReference type="EMBL" id="JASPKZ010007822">
    <property type="protein sequence ID" value="KAJ9582144.1"/>
    <property type="molecule type" value="Genomic_DNA"/>
</dbReference>
<dbReference type="GO" id="GO:0005911">
    <property type="term" value="C:cell-cell junction"/>
    <property type="evidence" value="ECO:0007669"/>
    <property type="project" value="TreeGrafter"/>
</dbReference>
<dbReference type="InterPro" id="IPR051275">
    <property type="entry name" value="Cell_adhesion_signaling"/>
</dbReference>
<feature type="domain" description="Fibronectin type-III" evidence="9">
    <location>
        <begin position="507"/>
        <end position="622"/>
    </location>
</feature>
<feature type="region of interest" description="Disordered" evidence="6">
    <location>
        <begin position="949"/>
        <end position="976"/>
    </location>
</feature>
<feature type="region of interest" description="Disordered" evidence="6">
    <location>
        <begin position="794"/>
        <end position="821"/>
    </location>
</feature>
<dbReference type="InterPro" id="IPR036116">
    <property type="entry name" value="FN3_sf"/>
</dbReference>
<dbReference type="InterPro" id="IPR036179">
    <property type="entry name" value="Ig-like_dom_sf"/>
</dbReference>
<sequence>MSGEDFPRVEVGPENPLRVERDATANLQCTVDAKPKVNNVRWTRNDRFIATAFTHTIHRVTLEDAGMYVCTADNGLGQPGEADILLDVQYPPMVTIETGSGAANHREAEEGETLIVHCNVSANPSPITVEWLRDGHPGFRQTGSVLRIERVSSESAGSYTCRAVNILNPSSQPRRRMEKIGNASITILVRHKPGRARISPDKPVAAEGTGITLTCSANPPGWPAPQFRWWRDGDNTGTSNSAPATVLATGQKYTIPSAHLGSEGSYHCQATNEMGHGDSSSVNLIVHQPPRITSKLQPHVTRRVGDPDFSVTCVAQGKPKPSIRWMKDGKEIINDPKLYEISIDESEGRNSVSTVQSILRFLGHGRPYDNQLLPADRGLYSCTYENEVKKAESSMHLRIEHEPIVLHLYNKVAYDLRETAEVVCRVQAYPRPEFQWNYGTNTAPLLTSSEGHYELNTTAENGDIHTSILKISNIREADYGEYTCRVANSLGTIRTVIYLQPKGSPETPTMLKVTGVGSNYVTLHWKPGFDGGLLNTKFFVSYQRMVAVSGDDLMSSDCYGGSAAVSRRSSAVDWQEFDCQKNNPCNVTSLDQHHTYAFKVKAFNHKGESNCSDVIEAVTKVDRIPAPQHVQFDPESHSISINIGATCLQLVALVEASLDDSENSWRVVEKIPMPAGPSATRKDATILSLMRRSQQTSVGRSLGDDDGPGERPVMATQQANPRVRVKFCLRAELEHCSDYTEAKIGPSYIKEAAALTTPTLIAIIVSCVVFVLFAGLLFMFCRCKRNQHKKASGKDYEMESTVRPSLVTQQPPPPYYPSSGLENKALEHSLDLALDDPAKSPVYASQNGYGYHGNPPQGPQGHMNGGEWVNMGYMDNSYSNSNNGGSVNSQDSLWQMKLAAAGSNSAGGNSVPGTGGTPDHHHRPGNQYGYDPLTHGGYGAVDDYAPYPHITTAPGDMDYQQRPPGGNSMPQRQDYSSDPYAAVHKPKKRMDQHLDSPYHDVSGLPDPYMDQLDCDDTKATTHFTFIRRELGEWLFNAQFT</sequence>
<organism evidence="10 11">
    <name type="scientific">Diploptera punctata</name>
    <name type="common">Pacific beetle cockroach</name>
    <dbReference type="NCBI Taxonomy" id="6984"/>
    <lineage>
        <taxon>Eukaryota</taxon>
        <taxon>Metazoa</taxon>
        <taxon>Ecdysozoa</taxon>
        <taxon>Arthropoda</taxon>
        <taxon>Hexapoda</taxon>
        <taxon>Insecta</taxon>
        <taxon>Pterygota</taxon>
        <taxon>Neoptera</taxon>
        <taxon>Polyneoptera</taxon>
        <taxon>Dictyoptera</taxon>
        <taxon>Blattodea</taxon>
        <taxon>Blaberoidea</taxon>
        <taxon>Blaberidae</taxon>
        <taxon>Diplopterinae</taxon>
        <taxon>Diploptera</taxon>
    </lineage>
</organism>
<dbReference type="SMART" id="SM00408">
    <property type="entry name" value="IGc2"/>
    <property type="match status" value="5"/>
</dbReference>
<reference evidence="10" key="2">
    <citation type="submission" date="2023-05" db="EMBL/GenBank/DDBJ databases">
        <authorList>
            <person name="Fouks B."/>
        </authorList>
    </citation>
    <scope>NUCLEOTIDE SEQUENCE</scope>
    <source>
        <strain evidence="10">Stay&amp;Tobe</strain>
        <tissue evidence="10">Testes</tissue>
    </source>
</reference>
<evidence type="ECO:0000313" key="10">
    <source>
        <dbReference type="EMBL" id="KAJ9582144.1"/>
    </source>
</evidence>
<keyword evidence="7" id="KW-1133">Transmembrane helix</keyword>
<dbReference type="SMART" id="SM00409">
    <property type="entry name" value="IG"/>
    <property type="match status" value="5"/>
</dbReference>
<dbReference type="PANTHER" id="PTHR11640:SF134">
    <property type="entry name" value="ECHINOID, ISOFORM A-RELATED"/>
    <property type="match status" value="1"/>
</dbReference>
<evidence type="ECO:0008006" key="12">
    <source>
        <dbReference type="Google" id="ProtNLM"/>
    </source>
</evidence>
<dbReference type="InterPro" id="IPR003598">
    <property type="entry name" value="Ig_sub2"/>
</dbReference>
<evidence type="ECO:0000313" key="11">
    <source>
        <dbReference type="Proteomes" id="UP001233999"/>
    </source>
</evidence>
<dbReference type="GO" id="GO:0050839">
    <property type="term" value="F:cell adhesion molecule binding"/>
    <property type="evidence" value="ECO:0007669"/>
    <property type="project" value="TreeGrafter"/>
</dbReference>
<accession>A0AAD7ZJZ0</accession>
<feature type="region of interest" description="Disordered" evidence="6">
    <location>
        <begin position="693"/>
        <end position="714"/>
    </location>
</feature>
<feature type="region of interest" description="Disordered" evidence="6">
    <location>
        <begin position="901"/>
        <end position="929"/>
    </location>
</feature>
<dbReference type="Pfam" id="PF13895">
    <property type="entry name" value="Ig_2"/>
    <property type="match status" value="1"/>
</dbReference>
<feature type="region of interest" description="Disordered" evidence="6">
    <location>
        <begin position="845"/>
        <end position="867"/>
    </location>
</feature>
<dbReference type="CDD" id="cd00096">
    <property type="entry name" value="Ig"/>
    <property type="match status" value="2"/>
</dbReference>
<dbReference type="GO" id="GO:0098609">
    <property type="term" value="P:cell-cell adhesion"/>
    <property type="evidence" value="ECO:0007669"/>
    <property type="project" value="TreeGrafter"/>
</dbReference>
<keyword evidence="3" id="KW-1015">Disulfide bond</keyword>
<name>A0AAD7ZJZ0_DIPPU</name>
<dbReference type="SUPFAM" id="SSF48726">
    <property type="entry name" value="Immunoglobulin"/>
    <property type="match status" value="5"/>
</dbReference>